<dbReference type="Gene3D" id="2.10.109.10">
    <property type="entry name" value="Umud Fragment, subunit A"/>
    <property type="match status" value="1"/>
</dbReference>
<feature type="active site" evidence="3">
    <location>
        <position position="90"/>
    </location>
</feature>
<feature type="domain" description="Peptidase S26" evidence="5">
    <location>
        <begin position="2"/>
        <end position="180"/>
    </location>
</feature>
<evidence type="ECO:0000256" key="3">
    <source>
        <dbReference type="PIRSR" id="PIRSR600223-1"/>
    </source>
</evidence>
<dbReference type="PANTHER" id="PTHR43390:SF1">
    <property type="entry name" value="CHLOROPLAST PROCESSING PEPTIDASE"/>
    <property type="match status" value="1"/>
</dbReference>
<proteinExistence type="inferred from homology"/>
<sequence length="204" mass="21459">MMLVRAFLVQSFYVPSASMEPAIRPGDRILVDKTVGADDLRRGDVVVFDGTRSFAVADRTPAQAQGLVGRALGGAASLFGIDLGEQDFVKRIVGLPGDHVVCCDAQGRLSVNGTPVDESYLPAGTRPSDTTFDVTVPAGRLWLMGDNRSNSADSRAHLGDPGGGMVRTSDVVGRASATYWPLNRLGEFATPPALSSIPAAEGTR</sequence>
<keyword evidence="7" id="KW-1185">Reference proteome</keyword>
<dbReference type="GO" id="GO:0009003">
    <property type="term" value="F:signal peptidase activity"/>
    <property type="evidence" value="ECO:0007669"/>
    <property type="project" value="UniProtKB-EC"/>
</dbReference>
<dbReference type="SUPFAM" id="SSF51306">
    <property type="entry name" value="LexA/Signal peptidase"/>
    <property type="match status" value="1"/>
</dbReference>
<dbReference type="Proteomes" id="UP000199019">
    <property type="component" value="Unassembled WGS sequence"/>
</dbReference>
<evidence type="ECO:0000256" key="2">
    <source>
        <dbReference type="ARBA" id="ARBA00009370"/>
    </source>
</evidence>
<dbReference type="PANTHER" id="PTHR43390">
    <property type="entry name" value="SIGNAL PEPTIDASE I"/>
    <property type="match status" value="1"/>
</dbReference>
<dbReference type="STRING" id="587636.SAMN05216199_0843"/>
<evidence type="ECO:0000256" key="4">
    <source>
        <dbReference type="RuleBase" id="RU362042"/>
    </source>
</evidence>
<dbReference type="AlphaFoldDB" id="A0A1H9R332"/>
<name>A0A1H9R332_9MICO</name>
<organism evidence="6 7">
    <name type="scientific">Pedococcus cremeus</name>
    <dbReference type="NCBI Taxonomy" id="587636"/>
    <lineage>
        <taxon>Bacteria</taxon>
        <taxon>Bacillati</taxon>
        <taxon>Actinomycetota</taxon>
        <taxon>Actinomycetes</taxon>
        <taxon>Micrococcales</taxon>
        <taxon>Intrasporangiaceae</taxon>
        <taxon>Pedococcus</taxon>
    </lineage>
</organism>
<protein>
    <recommendedName>
        <fullName evidence="4">Signal peptidase I</fullName>
        <ecNumber evidence="4">3.4.21.89</ecNumber>
    </recommendedName>
</protein>
<evidence type="ECO:0000256" key="1">
    <source>
        <dbReference type="ARBA" id="ARBA00004401"/>
    </source>
</evidence>
<dbReference type="CDD" id="cd06530">
    <property type="entry name" value="S26_SPase_I"/>
    <property type="match status" value="1"/>
</dbReference>
<evidence type="ECO:0000313" key="6">
    <source>
        <dbReference type="EMBL" id="SER67144.1"/>
    </source>
</evidence>
<keyword evidence="4" id="KW-0378">Hydrolase</keyword>
<dbReference type="InterPro" id="IPR036286">
    <property type="entry name" value="LexA/Signal_pep-like_sf"/>
</dbReference>
<dbReference type="PRINTS" id="PR00727">
    <property type="entry name" value="LEADERPTASE"/>
</dbReference>
<comment type="catalytic activity">
    <reaction evidence="4">
        <text>Cleavage of hydrophobic, N-terminal signal or leader sequences from secreted and periplasmic proteins.</text>
        <dbReference type="EC" id="3.4.21.89"/>
    </reaction>
</comment>
<dbReference type="EMBL" id="FOHB01000001">
    <property type="protein sequence ID" value="SER67144.1"/>
    <property type="molecule type" value="Genomic_DNA"/>
</dbReference>
<keyword evidence="4" id="KW-0645">Protease</keyword>
<gene>
    <name evidence="6" type="ORF">SAMN05216199_0843</name>
</gene>
<dbReference type="GO" id="GO:0005886">
    <property type="term" value="C:plasma membrane"/>
    <property type="evidence" value="ECO:0007669"/>
    <property type="project" value="UniProtKB-SubCell"/>
</dbReference>
<comment type="similarity">
    <text evidence="2 4">Belongs to the peptidase S26 family.</text>
</comment>
<dbReference type="NCBIfam" id="TIGR02227">
    <property type="entry name" value="sigpep_I_bact"/>
    <property type="match status" value="1"/>
</dbReference>
<dbReference type="GO" id="GO:0006465">
    <property type="term" value="P:signal peptide processing"/>
    <property type="evidence" value="ECO:0007669"/>
    <property type="project" value="InterPro"/>
</dbReference>
<dbReference type="EC" id="3.4.21.89" evidence="4"/>
<dbReference type="InterPro" id="IPR019533">
    <property type="entry name" value="Peptidase_S26"/>
</dbReference>
<reference evidence="7" key="1">
    <citation type="submission" date="2016-10" db="EMBL/GenBank/DDBJ databases">
        <authorList>
            <person name="Varghese N."/>
            <person name="Submissions S."/>
        </authorList>
    </citation>
    <scope>NUCLEOTIDE SEQUENCE [LARGE SCALE GENOMIC DNA]</scope>
    <source>
        <strain evidence="7">CGMCC 1.6963</strain>
    </source>
</reference>
<accession>A0A1H9R332</accession>
<comment type="subcellular location">
    <subcellularLocation>
        <location evidence="1">Cell membrane</location>
        <topology evidence="1">Single-pass type II membrane protein</topology>
    </subcellularLocation>
    <subcellularLocation>
        <location evidence="4">Membrane</location>
        <topology evidence="4">Single-pass type II membrane protein</topology>
    </subcellularLocation>
</comment>
<feature type="active site" evidence="3">
    <location>
        <position position="18"/>
    </location>
</feature>
<evidence type="ECO:0000259" key="5">
    <source>
        <dbReference type="Pfam" id="PF10502"/>
    </source>
</evidence>
<evidence type="ECO:0000313" key="7">
    <source>
        <dbReference type="Proteomes" id="UP000199019"/>
    </source>
</evidence>
<dbReference type="Pfam" id="PF10502">
    <property type="entry name" value="Peptidase_S26"/>
    <property type="match status" value="1"/>
</dbReference>
<dbReference type="InterPro" id="IPR000223">
    <property type="entry name" value="Pept_S26A_signal_pept_1"/>
</dbReference>
<dbReference type="GO" id="GO:0004252">
    <property type="term" value="F:serine-type endopeptidase activity"/>
    <property type="evidence" value="ECO:0007669"/>
    <property type="project" value="InterPro"/>
</dbReference>